<evidence type="ECO:0000313" key="1">
    <source>
        <dbReference type="EMBL" id="HFM98855.1"/>
    </source>
</evidence>
<protein>
    <submittedName>
        <fullName evidence="1">Uncharacterized protein</fullName>
    </submittedName>
</protein>
<proteinExistence type="predicted"/>
<accession>A0A7C3PFX7</accession>
<reference evidence="1" key="1">
    <citation type="journal article" date="2020" name="mSystems">
        <title>Genome- and Community-Level Interaction Insights into Carbon Utilization and Element Cycling Functions of Hydrothermarchaeota in Hydrothermal Sediment.</title>
        <authorList>
            <person name="Zhou Z."/>
            <person name="Liu Y."/>
            <person name="Xu W."/>
            <person name="Pan J."/>
            <person name="Luo Z.H."/>
            <person name="Li M."/>
        </authorList>
    </citation>
    <scope>NUCLEOTIDE SEQUENCE [LARGE SCALE GENOMIC DNA]</scope>
    <source>
        <strain evidence="1">SpSt-418</strain>
    </source>
</reference>
<comment type="caution">
    <text evidence="1">The sequence shown here is derived from an EMBL/GenBank/DDBJ whole genome shotgun (WGS) entry which is preliminary data.</text>
</comment>
<gene>
    <name evidence="1" type="ORF">ENR64_14070</name>
</gene>
<dbReference type="AlphaFoldDB" id="A0A7C3PFX7"/>
<name>A0A7C3PFX7_9CYAN</name>
<organism evidence="1">
    <name type="scientific">Oscillatoriales cyanobacterium SpSt-418</name>
    <dbReference type="NCBI Taxonomy" id="2282169"/>
    <lineage>
        <taxon>Bacteria</taxon>
        <taxon>Bacillati</taxon>
        <taxon>Cyanobacteriota</taxon>
        <taxon>Cyanophyceae</taxon>
        <taxon>Oscillatoriophycideae</taxon>
        <taxon>Oscillatoriales</taxon>
    </lineage>
</organism>
<sequence>MPKIQDMTTWNLAEQVMQPVYIRLIDNLRKQLEQSDWKGTYEEFSKWAEEVSDETKARIALLQSELETASPEATTEIQATLAQLPSPYPGYALHLAQGDRQVTVDLWDLCYQICFRDYDSDLGVSRLDDGSPGTQAEVDRTLFEADTGEVDWNALDQKTQAIVAQVFANLPG</sequence>
<dbReference type="EMBL" id="DSRU01000209">
    <property type="protein sequence ID" value="HFM98855.1"/>
    <property type="molecule type" value="Genomic_DNA"/>
</dbReference>